<evidence type="ECO:0000256" key="1">
    <source>
        <dbReference type="SAM" id="SignalP"/>
    </source>
</evidence>
<feature type="signal peptide" evidence="1">
    <location>
        <begin position="1"/>
        <end position="28"/>
    </location>
</feature>
<dbReference type="EMBL" id="NEDP02004373">
    <property type="protein sequence ID" value="OWF45900.1"/>
    <property type="molecule type" value="Genomic_DNA"/>
</dbReference>
<dbReference type="CDD" id="cd00104">
    <property type="entry name" value="KAZAL_FS"/>
    <property type="match status" value="1"/>
</dbReference>
<feature type="domain" description="Kazal-like" evidence="2">
    <location>
        <begin position="130"/>
        <end position="180"/>
    </location>
</feature>
<proteinExistence type="predicted"/>
<dbReference type="PROSITE" id="PS00282">
    <property type="entry name" value="KAZAL_1"/>
    <property type="match status" value="3"/>
</dbReference>
<dbReference type="PANTHER" id="PTHR21131">
    <property type="entry name" value="SERINE-TYPE ENDOPEPTIDASE INHIBITOR"/>
    <property type="match status" value="1"/>
</dbReference>
<dbReference type="PANTHER" id="PTHR21131:SF0">
    <property type="entry name" value="GEO10195P1-RELATED"/>
    <property type="match status" value="1"/>
</dbReference>
<dbReference type="OrthoDB" id="192611at2759"/>
<organism evidence="3 4">
    <name type="scientific">Mizuhopecten yessoensis</name>
    <name type="common">Japanese scallop</name>
    <name type="synonym">Patinopecten yessoensis</name>
    <dbReference type="NCBI Taxonomy" id="6573"/>
    <lineage>
        <taxon>Eukaryota</taxon>
        <taxon>Metazoa</taxon>
        <taxon>Spiralia</taxon>
        <taxon>Lophotrochozoa</taxon>
        <taxon>Mollusca</taxon>
        <taxon>Bivalvia</taxon>
        <taxon>Autobranchia</taxon>
        <taxon>Pteriomorphia</taxon>
        <taxon>Pectinida</taxon>
        <taxon>Pectinoidea</taxon>
        <taxon>Pectinidae</taxon>
        <taxon>Mizuhopecten</taxon>
    </lineage>
</organism>
<evidence type="ECO:0000313" key="3">
    <source>
        <dbReference type="EMBL" id="OWF45900.1"/>
    </source>
</evidence>
<dbReference type="AlphaFoldDB" id="A0A210QAZ1"/>
<gene>
    <name evidence="3" type="ORF">KP79_PYT07296</name>
</gene>
<dbReference type="STRING" id="6573.A0A210QAZ1"/>
<dbReference type="Proteomes" id="UP000242188">
    <property type="component" value="Unassembled WGS sequence"/>
</dbReference>
<feature type="chain" id="PRO_5012894264" evidence="1">
    <location>
        <begin position="29"/>
        <end position="267"/>
    </location>
</feature>
<protein>
    <submittedName>
        <fullName evidence="3">Serine protease inhibitor dipetalogastin</fullName>
    </submittedName>
</protein>
<keyword evidence="4" id="KW-1185">Reference proteome</keyword>
<dbReference type="SMART" id="SM00280">
    <property type="entry name" value="KAZAL"/>
    <property type="match status" value="4"/>
</dbReference>
<dbReference type="InterPro" id="IPR036058">
    <property type="entry name" value="Kazal_dom_sf"/>
</dbReference>
<evidence type="ECO:0000259" key="2">
    <source>
        <dbReference type="PROSITE" id="PS51465"/>
    </source>
</evidence>
<reference evidence="3 4" key="1">
    <citation type="journal article" date="2017" name="Nat. Ecol. Evol.">
        <title>Scallop genome provides insights into evolution of bilaterian karyotype and development.</title>
        <authorList>
            <person name="Wang S."/>
            <person name="Zhang J."/>
            <person name="Jiao W."/>
            <person name="Li J."/>
            <person name="Xun X."/>
            <person name="Sun Y."/>
            <person name="Guo X."/>
            <person name="Huan P."/>
            <person name="Dong B."/>
            <person name="Zhang L."/>
            <person name="Hu X."/>
            <person name="Sun X."/>
            <person name="Wang J."/>
            <person name="Zhao C."/>
            <person name="Wang Y."/>
            <person name="Wang D."/>
            <person name="Huang X."/>
            <person name="Wang R."/>
            <person name="Lv J."/>
            <person name="Li Y."/>
            <person name="Zhang Z."/>
            <person name="Liu B."/>
            <person name="Lu W."/>
            <person name="Hui Y."/>
            <person name="Liang J."/>
            <person name="Zhou Z."/>
            <person name="Hou R."/>
            <person name="Li X."/>
            <person name="Liu Y."/>
            <person name="Li H."/>
            <person name="Ning X."/>
            <person name="Lin Y."/>
            <person name="Zhao L."/>
            <person name="Xing Q."/>
            <person name="Dou J."/>
            <person name="Li Y."/>
            <person name="Mao J."/>
            <person name="Guo H."/>
            <person name="Dou H."/>
            <person name="Li T."/>
            <person name="Mu C."/>
            <person name="Jiang W."/>
            <person name="Fu Q."/>
            <person name="Fu X."/>
            <person name="Miao Y."/>
            <person name="Liu J."/>
            <person name="Yu Q."/>
            <person name="Li R."/>
            <person name="Liao H."/>
            <person name="Li X."/>
            <person name="Kong Y."/>
            <person name="Jiang Z."/>
            <person name="Chourrout D."/>
            <person name="Li R."/>
            <person name="Bao Z."/>
        </authorList>
    </citation>
    <scope>NUCLEOTIDE SEQUENCE [LARGE SCALE GENOMIC DNA]</scope>
    <source>
        <strain evidence="3 4">PY_sf001</strain>
    </source>
</reference>
<dbReference type="Gene3D" id="3.30.60.30">
    <property type="match status" value="4"/>
</dbReference>
<dbReference type="Pfam" id="PF07648">
    <property type="entry name" value="Kazal_2"/>
    <property type="match status" value="2"/>
</dbReference>
<feature type="domain" description="Kazal-like" evidence="2">
    <location>
        <begin position="181"/>
        <end position="218"/>
    </location>
</feature>
<feature type="domain" description="Kazal-like" evidence="2">
    <location>
        <begin position="219"/>
        <end position="259"/>
    </location>
</feature>
<accession>A0A210QAZ1</accession>
<dbReference type="Pfam" id="PF00050">
    <property type="entry name" value="Kazal_1"/>
    <property type="match status" value="2"/>
</dbReference>
<evidence type="ECO:0000313" key="4">
    <source>
        <dbReference type="Proteomes" id="UP000242188"/>
    </source>
</evidence>
<sequence>MRCDIRKYTLLPVAILFVTFCLVPGTNADSCLFTCLEKNCTFGYLPFGCPRCQCAPDPCLFTTCPQGFRCEAIQSACPSGLQCPKVARCVADPYNGEQPCACREEFAPVCGVDGLNYPNTCIMLCSGMLKVSDGFCRCNCPQMYAPVCGTNNVTYENDCFRDCQAIFDSRILKQHEGVCECVCPQSENPVCGRDGKTYLNDCVRACAGVPKSSSGSCDCLSKCDALYSPVCGFDGLTYTNDCFRQCSGVGLFSNMACPWNRRRRSQL</sequence>
<dbReference type="PROSITE" id="PS51465">
    <property type="entry name" value="KAZAL_2"/>
    <property type="match status" value="3"/>
</dbReference>
<dbReference type="InterPro" id="IPR053265">
    <property type="entry name" value="Serpin"/>
</dbReference>
<name>A0A210QAZ1_MIZYE</name>
<keyword evidence="1" id="KW-0732">Signal</keyword>
<dbReference type="SUPFAM" id="SSF100895">
    <property type="entry name" value="Kazal-type serine protease inhibitors"/>
    <property type="match status" value="4"/>
</dbReference>
<comment type="caution">
    <text evidence="3">The sequence shown here is derived from an EMBL/GenBank/DDBJ whole genome shotgun (WGS) entry which is preliminary data.</text>
</comment>
<dbReference type="InterPro" id="IPR002350">
    <property type="entry name" value="Kazal_dom"/>
</dbReference>